<protein>
    <submittedName>
        <fullName evidence="2">SnoaL-like domain-containing protein</fullName>
    </submittedName>
</protein>
<evidence type="ECO:0000313" key="3">
    <source>
        <dbReference type="Proteomes" id="UP000182882"/>
    </source>
</evidence>
<sequence length="121" mass="13789">MITDPFIERAKKYVTLSNDHDLASIKCLFADDATYHSDYFGTYQGSDAIHAMMTSFFARFPDAYWEIPDYRNNEQNGVEFTFVMTGTDASTGEPVTRHGLERIYFTSTGLIQHIAVCKPKQ</sequence>
<accession>A0A1H2DZ10</accession>
<organism evidence="2 3">
    <name type="scientific">Nitrosomonas ureae</name>
    <dbReference type="NCBI Taxonomy" id="44577"/>
    <lineage>
        <taxon>Bacteria</taxon>
        <taxon>Pseudomonadati</taxon>
        <taxon>Pseudomonadota</taxon>
        <taxon>Betaproteobacteria</taxon>
        <taxon>Nitrosomonadales</taxon>
        <taxon>Nitrosomonadaceae</taxon>
        <taxon>Nitrosomonas</taxon>
    </lineage>
</organism>
<evidence type="ECO:0000259" key="1">
    <source>
        <dbReference type="Pfam" id="PF12680"/>
    </source>
</evidence>
<dbReference type="AlphaFoldDB" id="A0A1H2DZ10"/>
<dbReference type="Proteomes" id="UP000182882">
    <property type="component" value="Unassembled WGS sequence"/>
</dbReference>
<dbReference type="InterPro" id="IPR032710">
    <property type="entry name" value="NTF2-like_dom_sf"/>
</dbReference>
<evidence type="ECO:0000313" key="2">
    <source>
        <dbReference type="EMBL" id="SDT87678.1"/>
    </source>
</evidence>
<dbReference type="InterPro" id="IPR037401">
    <property type="entry name" value="SnoaL-like"/>
</dbReference>
<dbReference type="Pfam" id="PF12680">
    <property type="entry name" value="SnoaL_2"/>
    <property type="match status" value="1"/>
</dbReference>
<dbReference type="Gene3D" id="3.10.450.50">
    <property type="match status" value="1"/>
</dbReference>
<name>A0A1H2DZ10_9PROT</name>
<proteinExistence type="predicted"/>
<dbReference type="SUPFAM" id="SSF54427">
    <property type="entry name" value="NTF2-like"/>
    <property type="match status" value="1"/>
</dbReference>
<feature type="domain" description="SnoaL-like" evidence="1">
    <location>
        <begin position="11"/>
        <end position="111"/>
    </location>
</feature>
<gene>
    <name evidence="2" type="ORF">SAMN05216406_10756</name>
</gene>
<dbReference type="EMBL" id="FNLN01000007">
    <property type="protein sequence ID" value="SDT87678.1"/>
    <property type="molecule type" value="Genomic_DNA"/>
</dbReference>
<dbReference type="KEGG" id="nur:ATY38_03470"/>
<keyword evidence="3" id="KW-1185">Reference proteome</keyword>
<reference evidence="3" key="1">
    <citation type="submission" date="2016-10" db="EMBL/GenBank/DDBJ databases">
        <authorList>
            <person name="Varghese N."/>
            <person name="Submissions S."/>
        </authorList>
    </citation>
    <scope>NUCLEOTIDE SEQUENCE [LARGE SCALE GENOMIC DNA]</scope>
    <source>
        <strain evidence="3">Nm10</strain>
    </source>
</reference>